<dbReference type="Gene3D" id="3.40.50.2000">
    <property type="entry name" value="Glycogen Phosphorylase B"/>
    <property type="match status" value="2"/>
</dbReference>
<dbReference type="Pfam" id="PF13439">
    <property type="entry name" value="Glyco_transf_4"/>
    <property type="match status" value="1"/>
</dbReference>
<dbReference type="InterPro" id="IPR028098">
    <property type="entry name" value="Glyco_trans_4-like_N"/>
</dbReference>
<gene>
    <name evidence="3" type="ORF">COS54_01210</name>
</gene>
<dbReference type="PANTHER" id="PTHR46401">
    <property type="entry name" value="GLYCOSYLTRANSFERASE WBBK-RELATED"/>
    <property type="match status" value="1"/>
</dbReference>
<evidence type="ECO:0000256" key="1">
    <source>
        <dbReference type="ARBA" id="ARBA00022679"/>
    </source>
</evidence>
<evidence type="ECO:0000313" key="4">
    <source>
        <dbReference type="Proteomes" id="UP000229631"/>
    </source>
</evidence>
<comment type="caution">
    <text evidence="3">The sequence shown here is derived from an EMBL/GenBank/DDBJ whole genome shotgun (WGS) entry which is preliminary data.</text>
</comment>
<keyword evidence="1" id="KW-0808">Transferase</keyword>
<dbReference type="CDD" id="cd03801">
    <property type="entry name" value="GT4_PimA-like"/>
    <property type="match status" value="1"/>
</dbReference>
<dbReference type="AlphaFoldDB" id="A0A2M7BDS2"/>
<dbReference type="GO" id="GO:0009103">
    <property type="term" value="P:lipopolysaccharide biosynthetic process"/>
    <property type="evidence" value="ECO:0007669"/>
    <property type="project" value="TreeGrafter"/>
</dbReference>
<sequence>MKILMLTPYLPYPTSSGGQIRSYNLIKNLAKTNEITLFSLIKREEERKYVGELEKYCKKVMVFKRPNKPWTLKNILRTGFSKYPFLVIRNLSPEERQAVTEELEKENYDLVHAETFYVMPHIPQIKTPIILVDQTIEFQVYQHFVESPGKSIWKSLLKPLLYLDVYKIKFWELKFWQKASRVIAVSQADKEKMLSFDKSLEVDVVPNGAGEDLMAVWQKRIPEKDPTIFFQANYDWMQNVEAAENLARKVFPIIKKRVPNAQCWIVGQGALAKLANLQTPGLKIIDLDNSDMQGVVEAYRRATIFVAPLEGPGGTRLKILAAMAAGVPVVTTSVGIEGIEAEEGKEVLIADSWAEIAEKTILLIKDNKIYQGLANAARKLVEEKYSYQSIAKTLEKIYREVASGRN</sequence>
<name>A0A2M7BDS2_9BACT</name>
<protein>
    <recommendedName>
        <fullName evidence="2">Glycosyltransferase subfamily 4-like N-terminal domain-containing protein</fullName>
    </recommendedName>
</protein>
<organism evidence="3 4">
    <name type="scientific">Candidatus Shapirobacteria bacterium CG03_land_8_20_14_0_80_39_12</name>
    <dbReference type="NCBI Taxonomy" id="1974879"/>
    <lineage>
        <taxon>Bacteria</taxon>
        <taxon>Candidatus Shapironibacteriota</taxon>
    </lineage>
</organism>
<dbReference type="GO" id="GO:0016757">
    <property type="term" value="F:glycosyltransferase activity"/>
    <property type="evidence" value="ECO:0007669"/>
    <property type="project" value="TreeGrafter"/>
</dbReference>
<feature type="domain" description="Glycosyltransferase subfamily 4-like N-terminal" evidence="2">
    <location>
        <begin position="17"/>
        <end position="208"/>
    </location>
</feature>
<reference evidence="4" key="1">
    <citation type="submission" date="2017-09" db="EMBL/GenBank/DDBJ databases">
        <title>Depth-based differentiation of microbial function through sediment-hosted aquifers and enrichment of novel symbionts in the deep terrestrial subsurface.</title>
        <authorList>
            <person name="Probst A.J."/>
            <person name="Ladd B."/>
            <person name="Jarett J.K."/>
            <person name="Geller-Mcgrath D.E."/>
            <person name="Sieber C.M.K."/>
            <person name="Emerson J.B."/>
            <person name="Anantharaman K."/>
            <person name="Thomas B.C."/>
            <person name="Malmstrom R."/>
            <person name="Stieglmeier M."/>
            <person name="Klingl A."/>
            <person name="Woyke T."/>
            <person name="Ryan C.M."/>
            <person name="Banfield J.F."/>
        </authorList>
    </citation>
    <scope>NUCLEOTIDE SEQUENCE [LARGE SCALE GENOMIC DNA]</scope>
</reference>
<dbReference type="Proteomes" id="UP000229631">
    <property type="component" value="Unassembled WGS sequence"/>
</dbReference>
<dbReference type="Pfam" id="PF13692">
    <property type="entry name" value="Glyco_trans_1_4"/>
    <property type="match status" value="1"/>
</dbReference>
<accession>A0A2M7BDS2</accession>
<proteinExistence type="predicted"/>
<dbReference type="EMBL" id="PEVC01000025">
    <property type="protein sequence ID" value="PIV01262.1"/>
    <property type="molecule type" value="Genomic_DNA"/>
</dbReference>
<dbReference type="PANTHER" id="PTHR46401:SF2">
    <property type="entry name" value="GLYCOSYLTRANSFERASE WBBK-RELATED"/>
    <property type="match status" value="1"/>
</dbReference>
<evidence type="ECO:0000313" key="3">
    <source>
        <dbReference type="EMBL" id="PIV01262.1"/>
    </source>
</evidence>
<evidence type="ECO:0000259" key="2">
    <source>
        <dbReference type="Pfam" id="PF13439"/>
    </source>
</evidence>
<dbReference type="SUPFAM" id="SSF53756">
    <property type="entry name" value="UDP-Glycosyltransferase/glycogen phosphorylase"/>
    <property type="match status" value="1"/>
</dbReference>